<dbReference type="OrthoDB" id="10578182at2759"/>
<organism evidence="2 3">
    <name type="scientific">Trichonephila inaurata madagascariensis</name>
    <dbReference type="NCBI Taxonomy" id="2747483"/>
    <lineage>
        <taxon>Eukaryota</taxon>
        <taxon>Metazoa</taxon>
        <taxon>Ecdysozoa</taxon>
        <taxon>Arthropoda</taxon>
        <taxon>Chelicerata</taxon>
        <taxon>Arachnida</taxon>
        <taxon>Araneae</taxon>
        <taxon>Araneomorphae</taxon>
        <taxon>Entelegynae</taxon>
        <taxon>Araneoidea</taxon>
        <taxon>Nephilidae</taxon>
        <taxon>Trichonephila</taxon>
        <taxon>Trichonephila inaurata</taxon>
    </lineage>
</organism>
<comment type="caution">
    <text evidence="2">The sequence shown here is derived from an EMBL/GenBank/DDBJ whole genome shotgun (WGS) entry which is preliminary data.</text>
</comment>
<protein>
    <submittedName>
        <fullName evidence="2">Uncharacterized protein</fullName>
    </submittedName>
</protein>
<evidence type="ECO:0000313" key="2">
    <source>
        <dbReference type="EMBL" id="GFS56791.1"/>
    </source>
</evidence>
<feature type="compositionally biased region" description="Basic and acidic residues" evidence="1">
    <location>
        <begin position="27"/>
        <end position="54"/>
    </location>
</feature>
<evidence type="ECO:0000313" key="3">
    <source>
        <dbReference type="Proteomes" id="UP000886998"/>
    </source>
</evidence>
<sequence>MISEENEEKGEKIGEEASDASLMSEANEEKGEKIGKEASDTSSISKEDEGRSEETGNATLDPLSVLQSTFEEITLTLSGGKTTFSELIRQAMDENTHHDLAILVLFAKP</sequence>
<keyword evidence="3" id="KW-1185">Reference proteome</keyword>
<proteinExistence type="predicted"/>
<dbReference type="Proteomes" id="UP000886998">
    <property type="component" value="Unassembled WGS sequence"/>
</dbReference>
<feature type="region of interest" description="Disordered" evidence="1">
    <location>
        <begin position="1"/>
        <end position="63"/>
    </location>
</feature>
<gene>
    <name evidence="2" type="ORF">TNIN_315351</name>
</gene>
<reference evidence="2" key="1">
    <citation type="submission" date="2020-08" db="EMBL/GenBank/DDBJ databases">
        <title>Multicomponent nature underlies the extraordinary mechanical properties of spider dragline silk.</title>
        <authorList>
            <person name="Kono N."/>
            <person name="Nakamura H."/>
            <person name="Mori M."/>
            <person name="Yoshida Y."/>
            <person name="Ohtoshi R."/>
            <person name="Malay A.D."/>
            <person name="Moran D.A.P."/>
            <person name="Tomita M."/>
            <person name="Numata K."/>
            <person name="Arakawa K."/>
        </authorList>
    </citation>
    <scope>NUCLEOTIDE SEQUENCE</scope>
</reference>
<name>A0A8X6JC01_9ARAC</name>
<dbReference type="EMBL" id="BMAV01027153">
    <property type="protein sequence ID" value="GFS56791.1"/>
    <property type="molecule type" value="Genomic_DNA"/>
</dbReference>
<evidence type="ECO:0000256" key="1">
    <source>
        <dbReference type="SAM" id="MobiDB-lite"/>
    </source>
</evidence>
<accession>A0A8X6JC01</accession>
<dbReference type="AlphaFoldDB" id="A0A8X6JC01"/>